<gene>
    <name evidence="4" type="ORF">SAMN06295920_111143</name>
</gene>
<dbReference type="InterPro" id="IPR045079">
    <property type="entry name" value="Oxoprolinase-like"/>
</dbReference>
<name>A0A1T5G174_9SPHN</name>
<feature type="domain" description="Hydantoinase/oxoprolinase N-terminal" evidence="2">
    <location>
        <begin position="9"/>
        <end position="188"/>
    </location>
</feature>
<dbReference type="SUPFAM" id="SSF53067">
    <property type="entry name" value="Actin-like ATPase domain"/>
    <property type="match status" value="1"/>
</dbReference>
<dbReference type="STRING" id="439228.SAMN06295920_111143"/>
<accession>A0A1T5G174</accession>
<proteinExistence type="predicted"/>
<dbReference type="OrthoDB" id="9759608at2"/>
<dbReference type="InterPro" id="IPR049517">
    <property type="entry name" value="ACX-like_C"/>
</dbReference>
<evidence type="ECO:0000259" key="1">
    <source>
        <dbReference type="Pfam" id="PF01968"/>
    </source>
</evidence>
<dbReference type="Gene3D" id="3.30.420.40">
    <property type="match status" value="1"/>
</dbReference>
<evidence type="ECO:0000259" key="2">
    <source>
        <dbReference type="Pfam" id="PF05378"/>
    </source>
</evidence>
<organism evidence="4 5">
    <name type="scientific">Rhizorhabdus histidinilytica</name>
    <dbReference type="NCBI Taxonomy" id="439228"/>
    <lineage>
        <taxon>Bacteria</taxon>
        <taxon>Pseudomonadati</taxon>
        <taxon>Pseudomonadota</taxon>
        <taxon>Alphaproteobacteria</taxon>
        <taxon>Sphingomonadales</taxon>
        <taxon>Sphingomonadaceae</taxon>
        <taxon>Rhizorhabdus</taxon>
    </lineage>
</organism>
<dbReference type="Pfam" id="PF01968">
    <property type="entry name" value="Hydantoinase_A"/>
    <property type="match status" value="1"/>
</dbReference>
<dbReference type="Proteomes" id="UP000189818">
    <property type="component" value="Unassembled WGS sequence"/>
</dbReference>
<evidence type="ECO:0000313" key="4">
    <source>
        <dbReference type="EMBL" id="SKC02097.1"/>
    </source>
</evidence>
<dbReference type="Pfam" id="PF19278">
    <property type="entry name" value="Hydant_A_C"/>
    <property type="match status" value="1"/>
</dbReference>
<dbReference type="EMBL" id="FUYM01000011">
    <property type="protein sequence ID" value="SKC02097.1"/>
    <property type="molecule type" value="Genomic_DNA"/>
</dbReference>
<sequence length="712" mass="75458">MADRPTYFVGVDVGGTFTDLVIVCSQTGEVRNVKTLTTPAEPVRGVMNAVREALALVGATGAQIDRVVHATTLPTNLVLERKGAKVGFVTTLGFGDMFRISKQKPIGSNRYDLSYRRPEPLVARGMVAEICERMDHLGQVITPLDVADAEARIAALAAKGPEAVAICLMHGYANPDHEQRVAEIARRHMPGAYVCISSDIWPEYQEYERASTAVLSAYIGPTFSGYVNELERALRDLGYARPLQIMQSSGGVMTAAAAARKAAYMIESGPAAGIMATAELGRACGFDNLISFDMGGTTAKAGVVQNGQPRITNDFRVGGKASAGGRDAGEPIKVPVIDLAEVGAGGGSIAWVDRGGFLQLGPESASSEPGPACYGFGGTEMTVTDANLLLGYLDPDYFLGGTMKIHPDRSRAAADRLAAKLGIDATGVARGIHMLANTNMASAIRIVTLQRGIDPREYVLTASGGAGPLHVVGVAEHFGIPTVIIPPSPGVRSAFGLLVADMAYDQIAMAADVSTGNFATLDAQFAQLEAEGREQLRRDGFEEGIVVERAVSIRFESQVLDLTIPIPDGPVDAAVIAAAEASFRELYAATAGLRPTDRCTLVHCKVRVVAHVRKPEQAVHAPRPGDAAQAVKRRRPAYFTAAGGFVDTPVYDRARLAPGDAFAGPAIVEEPESTTICPPGYVVEVDRHLNLVIERNGLDERASIRENLVTCL</sequence>
<keyword evidence="5" id="KW-1185">Reference proteome</keyword>
<protein>
    <submittedName>
        <fullName evidence="4">N-methylhydantoinase A</fullName>
    </submittedName>
</protein>
<dbReference type="InterPro" id="IPR002821">
    <property type="entry name" value="Hydantoinase_A"/>
</dbReference>
<evidence type="ECO:0000259" key="3">
    <source>
        <dbReference type="Pfam" id="PF19278"/>
    </source>
</evidence>
<dbReference type="GO" id="GO:0005829">
    <property type="term" value="C:cytosol"/>
    <property type="evidence" value="ECO:0007669"/>
    <property type="project" value="TreeGrafter"/>
</dbReference>
<dbReference type="GO" id="GO:0017168">
    <property type="term" value="F:5-oxoprolinase (ATP-hydrolyzing) activity"/>
    <property type="evidence" value="ECO:0007669"/>
    <property type="project" value="TreeGrafter"/>
</dbReference>
<dbReference type="PANTHER" id="PTHR11365">
    <property type="entry name" value="5-OXOPROLINASE RELATED"/>
    <property type="match status" value="1"/>
</dbReference>
<dbReference type="RefSeq" id="WP_079650148.1">
    <property type="nucleotide sequence ID" value="NZ_FUYM01000011.1"/>
</dbReference>
<feature type="domain" description="Hydantoinase A/oxoprolinase" evidence="1">
    <location>
        <begin position="209"/>
        <end position="505"/>
    </location>
</feature>
<dbReference type="InterPro" id="IPR043129">
    <property type="entry name" value="ATPase_NBD"/>
</dbReference>
<feature type="domain" description="Acetophenone carboxylase-like C-terminal" evidence="3">
    <location>
        <begin position="517"/>
        <end position="688"/>
    </location>
</feature>
<dbReference type="InterPro" id="IPR008040">
    <property type="entry name" value="Hydant_A_N"/>
</dbReference>
<evidence type="ECO:0000313" key="5">
    <source>
        <dbReference type="Proteomes" id="UP000189818"/>
    </source>
</evidence>
<dbReference type="Pfam" id="PF05378">
    <property type="entry name" value="Hydant_A_N"/>
    <property type="match status" value="1"/>
</dbReference>
<reference evidence="5" key="1">
    <citation type="submission" date="2017-02" db="EMBL/GenBank/DDBJ databases">
        <authorList>
            <person name="Varghese N."/>
            <person name="Submissions S."/>
        </authorList>
    </citation>
    <scope>NUCLEOTIDE SEQUENCE [LARGE SCALE GENOMIC DNA]</scope>
    <source>
        <strain evidence="5">UM2</strain>
    </source>
</reference>
<dbReference type="AlphaFoldDB" id="A0A1T5G174"/>
<dbReference type="PANTHER" id="PTHR11365:SF23">
    <property type="entry name" value="HYPOTHETICAL 5-OXOPROLINASE (EUROFUNG)-RELATED"/>
    <property type="match status" value="1"/>
</dbReference>
<dbReference type="GO" id="GO:0006749">
    <property type="term" value="P:glutathione metabolic process"/>
    <property type="evidence" value="ECO:0007669"/>
    <property type="project" value="TreeGrafter"/>
</dbReference>